<dbReference type="SUPFAM" id="SSF158472">
    <property type="entry name" value="HAMP domain-like"/>
    <property type="match status" value="1"/>
</dbReference>
<dbReference type="InterPro" id="IPR005467">
    <property type="entry name" value="His_kinase_dom"/>
</dbReference>
<protein>
    <recommendedName>
        <fullName evidence="3">histidine kinase</fullName>
        <ecNumber evidence="3">2.7.13.3</ecNumber>
    </recommendedName>
</protein>
<evidence type="ECO:0000256" key="7">
    <source>
        <dbReference type="ARBA" id="ARBA00022741"/>
    </source>
</evidence>
<feature type="transmembrane region" description="Helical" evidence="10">
    <location>
        <begin position="152"/>
        <end position="175"/>
    </location>
</feature>
<feature type="transmembrane region" description="Helical" evidence="10">
    <location>
        <begin position="16"/>
        <end position="38"/>
    </location>
</feature>
<evidence type="ECO:0000256" key="8">
    <source>
        <dbReference type="ARBA" id="ARBA00022777"/>
    </source>
</evidence>
<keyword evidence="5" id="KW-0597">Phosphoprotein</keyword>
<organism evidence="13">
    <name type="scientific">mine drainage metagenome</name>
    <dbReference type="NCBI Taxonomy" id="410659"/>
    <lineage>
        <taxon>unclassified sequences</taxon>
        <taxon>metagenomes</taxon>
        <taxon>ecological metagenomes</taxon>
    </lineage>
</organism>
<evidence type="ECO:0000256" key="4">
    <source>
        <dbReference type="ARBA" id="ARBA00022475"/>
    </source>
</evidence>
<evidence type="ECO:0000256" key="2">
    <source>
        <dbReference type="ARBA" id="ARBA00004651"/>
    </source>
</evidence>
<dbReference type="PANTHER" id="PTHR44936:SF10">
    <property type="entry name" value="SENSOR PROTEIN RSTB"/>
    <property type="match status" value="1"/>
</dbReference>
<feature type="domain" description="HAMP" evidence="12">
    <location>
        <begin position="176"/>
        <end position="228"/>
    </location>
</feature>
<dbReference type="CDD" id="cd00082">
    <property type="entry name" value="HisKA"/>
    <property type="match status" value="1"/>
</dbReference>
<dbReference type="InterPro" id="IPR003594">
    <property type="entry name" value="HATPase_dom"/>
</dbReference>
<evidence type="ECO:0000259" key="11">
    <source>
        <dbReference type="PROSITE" id="PS50109"/>
    </source>
</evidence>
<sequence>MSGEAKHSSLFRHTSITVASALVVFQMIVFSVIAYYIMLPMAKRSVDDLAGIIILSAKTWVELPPETRKDFELELATKHNLWLFETSVILPEYDHYQPYLSLLEQALTRRTGEVTRIKVTRLEKKTWFWVDISSGGKQIRIGFPEDILGMQMVVALLLVMVATIILTMITAIILARRVTRPLELMAEAARDIGLGNSPTSLPETGADELAGLARTFNQMSLQVQSLLANRTTLLAGISHDLRTPLARMRIALEMLPENVDPKIVDRLTNDVEEMNRMIGEFLTFSRGLEKEATQEIDLQVLLRELSDNAAIEGGVVELRSRRPCIRPVGPLALRRILGNLISNAVRYGAGQPVEIECECGDGESVIRILDRGPGIPSAEVENVFRPFYRLESSRSTATGGSGLGLAIAQQLANTNGWRIALMPRPGGGTEACLTIPD</sequence>
<evidence type="ECO:0000256" key="5">
    <source>
        <dbReference type="ARBA" id="ARBA00022553"/>
    </source>
</evidence>
<dbReference type="PROSITE" id="PS50109">
    <property type="entry name" value="HIS_KIN"/>
    <property type="match status" value="1"/>
</dbReference>
<dbReference type="GO" id="GO:0005524">
    <property type="term" value="F:ATP binding"/>
    <property type="evidence" value="ECO:0007669"/>
    <property type="project" value="UniProtKB-KW"/>
</dbReference>
<dbReference type="PANTHER" id="PTHR44936">
    <property type="entry name" value="SENSOR PROTEIN CREC"/>
    <property type="match status" value="1"/>
</dbReference>
<dbReference type="SMART" id="SM00304">
    <property type="entry name" value="HAMP"/>
    <property type="match status" value="1"/>
</dbReference>
<dbReference type="GO" id="GO:0005886">
    <property type="term" value="C:plasma membrane"/>
    <property type="evidence" value="ECO:0007669"/>
    <property type="project" value="UniProtKB-SubCell"/>
</dbReference>
<dbReference type="SUPFAM" id="SSF47384">
    <property type="entry name" value="Homodimeric domain of signal transducing histidine kinase"/>
    <property type="match status" value="1"/>
</dbReference>
<feature type="domain" description="Histidine kinase" evidence="11">
    <location>
        <begin position="236"/>
        <end position="437"/>
    </location>
</feature>
<evidence type="ECO:0000256" key="1">
    <source>
        <dbReference type="ARBA" id="ARBA00000085"/>
    </source>
</evidence>
<dbReference type="PRINTS" id="PR00344">
    <property type="entry name" value="BCTRLSENSOR"/>
</dbReference>
<keyword evidence="10" id="KW-0812">Transmembrane</keyword>
<dbReference type="Pfam" id="PF02518">
    <property type="entry name" value="HATPase_c"/>
    <property type="match status" value="1"/>
</dbReference>
<keyword evidence="10" id="KW-1133">Transmembrane helix</keyword>
<evidence type="ECO:0000259" key="12">
    <source>
        <dbReference type="PROSITE" id="PS50885"/>
    </source>
</evidence>
<keyword evidence="10" id="KW-0472">Membrane</keyword>
<dbReference type="EMBL" id="MLJW01000067">
    <property type="protein sequence ID" value="OIR03331.1"/>
    <property type="molecule type" value="Genomic_DNA"/>
</dbReference>
<dbReference type="Pfam" id="PF00672">
    <property type="entry name" value="HAMP"/>
    <property type="match status" value="1"/>
</dbReference>
<dbReference type="CDD" id="cd06225">
    <property type="entry name" value="HAMP"/>
    <property type="match status" value="1"/>
</dbReference>
<gene>
    <name evidence="13" type="primary">envZ_7</name>
    <name evidence="13" type="ORF">GALL_146030</name>
</gene>
<keyword evidence="6 13" id="KW-0808">Transferase</keyword>
<dbReference type="SMART" id="SM00387">
    <property type="entry name" value="HATPase_c"/>
    <property type="match status" value="1"/>
</dbReference>
<dbReference type="PROSITE" id="PS50885">
    <property type="entry name" value="HAMP"/>
    <property type="match status" value="1"/>
</dbReference>
<evidence type="ECO:0000313" key="13">
    <source>
        <dbReference type="EMBL" id="OIR03331.1"/>
    </source>
</evidence>
<dbReference type="InterPro" id="IPR036890">
    <property type="entry name" value="HATPase_C_sf"/>
</dbReference>
<evidence type="ECO:0000256" key="6">
    <source>
        <dbReference type="ARBA" id="ARBA00022679"/>
    </source>
</evidence>
<reference evidence="13" key="1">
    <citation type="submission" date="2016-10" db="EMBL/GenBank/DDBJ databases">
        <title>Sequence of Gallionella enrichment culture.</title>
        <authorList>
            <person name="Poehlein A."/>
            <person name="Muehling M."/>
            <person name="Daniel R."/>
        </authorList>
    </citation>
    <scope>NUCLEOTIDE SEQUENCE</scope>
</reference>
<dbReference type="SUPFAM" id="SSF55874">
    <property type="entry name" value="ATPase domain of HSP90 chaperone/DNA topoisomerase II/histidine kinase"/>
    <property type="match status" value="1"/>
</dbReference>
<dbReference type="GO" id="GO:0000155">
    <property type="term" value="F:phosphorelay sensor kinase activity"/>
    <property type="evidence" value="ECO:0007669"/>
    <property type="project" value="InterPro"/>
</dbReference>
<dbReference type="InterPro" id="IPR003661">
    <property type="entry name" value="HisK_dim/P_dom"/>
</dbReference>
<dbReference type="InterPro" id="IPR004358">
    <property type="entry name" value="Sig_transdc_His_kin-like_C"/>
</dbReference>
<dbReference type="Gene3D" id="1.10.8.500">
    <property type="entry name" value="HAMP domain in histidine kinase"/>
    <property type="match status" value="1"/>
</dbReference>
<keyword evidence="4" id="KW-1003">Cell membrane</keyword>
<accession>A0A1J5S5X5</accession>
<keyword evidence="7" id="KW-0547">Nucleotide-binding</keyword>
<proteinExistence type="predicted"/>
<comment type="caution">
    <text evidence="13">The sequence shown here is derived from an EMBL/GenBank/DDBJ whole genome shotgun (WGS) entry which is preliminary data.</text>
</comment>
<evidence type="ECO:0000256" key="10">
    <source>
        <dbReference type="SAM" id="Phobius"/>
    </source>
</evidence>
<dbReference type="Pfam" id="PF00512">
    <property type="entry name" value="HisKA"/>
    <property type="match status" value="1"/>
</dbReference>
<dbReference type="InterPro" id="IPR050980">
    <property type="entry name" value="2C_sensor_his_kinase"/>
</dbReference>
<dbReference type="CDD" id="cd00075">
    <property type="entry name" value="HATPase"/>
    <property type="match status" value="1"/>
</dbReference>
<comment type="subcellular location">
    <subcellularLocation>
        <location evidence="2">Cell membrane</location>
        <topology evidence="2">Multi-pass membrane protein</topology>
    </subcellularLocation>
</comment>
<name>A0A1J5S5X5_9ZZZZ</name>
<dbReference type="InterPro" id="IPR036097">
    <property type="entry name" value="HisK_dim/P_sf"/>
</dbReference>
<evidence type="ECO:0000256" key="9">
    <source>
        <dbReference type="ARBA" id="ARBA00022840"/>
    </source>
</evidence>
<evidence type="ECO:0000256" key="3">
    <source>
        <dbReference type="ARBA" id="ARBA00012438"/>
    </source>
</evidence>
<dbReference type="Gene3D" id="1.10.287.130">
    <property type="match status" value="1"/>
</dbReference>
<dbReference type="SMART" id="SM00388">
    <property type="entry name" value="HisKA"/>
    <property type="match status" value="1"/>
</dbReference>
<keyword evidence="9" id="KW-0067">ATP-binding</keyword>
<dbReference type="AlphaFoldDB" id="A0A1J5S5X5"/>
<dbReference type="Gene3D" id="3.30.565.10">
    <property type="entry name" value="Histidine kinase-like ATPase, C-terminal domain"/>
    <property type="match status" value="1"/>
</dbReference>
<dbReference type="InterPro" id="IPR003660">
    <property type="entry name" value="HAMP_dom"/>
</dbReference>
<keyword evidence="8" id="KW-0418">Kinase</keyword>
<dbReference type="EC" id="2.7.13.3" evidence="3"/>
<comment type="catalytic activity">
    <reaction evidence="1">
        <text>ATP + protein L-histidine = ADP + protein N-phospho-L-histidine.</text>
        <dbReference type="EC" id="2.7.13.3"/>
    </reaction>
</comment>